<dbReference type="Pfam" id="PF12850">
    <property type="entry name" value="Metallophos_2"/>
    <property type="match status" value="1"/>
</dbReference>
<comment type="caution">
    <text evidence="3">The sequence shown here is derived from an EMBL/GenBank/DDBJ whole genome shotgun (WGS) entry which is preliminary data.</text>
</comment>
<organism evidence="3 4">
    <name type="scientific">Pseudaestuariivita atlantica</name>
    <dbReference type="NCBI Taxonomy" id="1317121"/>
    <lineage>
        <taxon>Bacteria</taxon>
        <taxon>Pseudomonadati</taxon>
        <taxon>Pseudomonadota</taxon>
        <taxon>Alphaproteobacteria</taxon>
        <taxon>Rhodobacterales</taxon>
        <taxon>Paracoccaceae</taxon>
        <taxon>Pseudaestuariivita</taxon>
    </lineage>
</organism>
<dbReference type="SUPFAM" id="SSF56300">
    <property type="entry name" value="Metallo-dependent phosphatases"/>
    <property type="match status" value="1"/>
</dbReference>
<evidence type="ECO:0000259" key="2">
    <source>
        <dbReference type="Pfam" id="PF12850"/>
    </source>
</evidence>
<proteinExistence type="inferred from homology"/>
<name>A0A0L1JMQ2_9RHOB</name>
<dbReference type="Proteomes" id="UP000036938">
    <property type="component" value="Unassembled WGS sequence"/>
</dbReference>
<dbReference type="EMBL" id="AQQZ01000006">
    <property type="protein sequence ID" value="KNG93029.1"/>
    <property type="molecule type" value="Genomic_DNA"/>
</dbReference>
<keyword evidence="4" id="KW-1185">Reference proteome</keyword>
<dbReference type="PATRIC" id="fig|1317121.7.peg.3521"/>
<sequence length="272" mass="28597">MITRDLGVLDGPVLLYGGPYSNAAATRAVLDEADHRGIPVKHRICTGDVVAYGGAPRRTVGLVRQRGGTVVAGNVEKQLAAGADGCGCGFAPGTTCDALSGAWYAHADEACGDDIRGWMRGLPDLVTFRHGQSRVAVLHGGVTDIARFLFETSPEDAFREEIAALHRAVGAVDMVVAGHSGLPFLRRIGGITWVNAGAIGLPAHDGRPVTSFAILDDGGAAIHPLAYDIASAIADMHAAGLTQGYDETLRTGWWPSEDVLPPDLRRATRMRA</sequence>
<reference evidence="3 4" key="1">
    <citation type="journal article" date="2015" name="Int. J. Syst. Evol. Microbiol.">
        <title>Aestuariivita atlantica sp. nov., isolated from deep sea sediment of the Atlantic Ocean.</title>
        <authorList>
            <person name="Li G."/>
            <person name="Lai Q."/>
            <person name="Du Y."/>
            <person name="Liu X."/>
            <person name="Sun F."/>
            <person name="Shao Z."/>
        </authorList>
    </citation>
    <scope>NUCLEOTIDE SEQUENCE [LARGE SCALE GENOMIC DNA]</scope>
    <source>
        <strain evidence="3 4">22II-S11-z3</strain>
    </source>
</reference>
<dbReference type="STRING" id="1317121.ATO11_13995"/>
<feature type="domain" description="Calcineurin-like phosphoesterase" evidence="2">
    <location>
        <begin position="23"/>
        <end position="216"/>
    </location>
</feature>
<accession>A0A0L1JMQ2</accession>
<evidence type="ECO:0000313" key="4">
    <source>
        <dbReference type="Proteomes" id="UP000036938"/>
    </source>
</evidence>
<dbReference type="RefSeq" id="WP_050531521.1">
    <property type="nucleotide sequence ID" value="NZ_AQQZ01000006.1"/>
</dbReference>
<evidence type="ECO:0000313" key="3">
    <source>
        <dbReference type="EMBL" id="KNG93029.1"/>
    </source>
</evidence>
<comment type="similarity">
    <text evidence="1">Belongs to the metallophosphoesterase superfamily. YfcE family.</text>
</comment>
<dbReference type="Gene3D" id="3.60.21.10">
    <property type="match status" value="1"/>
</dbReference>
<protein>
    <submittedName>
        <fullName evidence="3">Diadenosine tetraphosphatase</fullName>
    </submittedName>
</protein>
<dbReference type="AlphaFoldDB" id="A0A0L1JMQ2"/>
<dbReference type="InterPro" id="IPR024654">
    <property type="entry name" value="Calcineurin-like_PHP_lpxH"/>
</dbReference>
<dbReference type="InterPro" id="IPR029052">
    <property type="entry name" value="Metallo-depent_PP-like"/>
</dbReference>
<dbReference type="OrthoDB" id="9813918at2"/>
<gene>
    <name evidence="3" type="ORF">ATO11_13995</name>
</gene>
<evidence type="ECO:0000256" key="1">
    <source>
        <dbReference type="ARBA" id="ARBA00008950"/>
    </source>
</evidence>